<evidence type="ECO:0000313" key="2">
    <source>
        <dbReference type="EMBL" id="MVN90671.1"/>
    </source>
</evidence>
<feature type="transmembrane region" description="Helical" evidence="1">
    <location>
        <begin position="293"/>
        <end position="313"/>
    </location>
</feature>
<keyword evidence="1" id="KW-0472">Membrane</keyword>
<feature type="transmembrane region" description="Helical" evidence="1">
    <location>
        <begin position="185"/>
        <end position="202"/>
    </location>
</feature>
<sequence length="640" mass="72317">MKFISLKNLVQGAAAVLKRFPLEVLFALTGTVAAIVNIELNSIDYDGQGLCWRLITGANLGLLLSLSATLYSESHGLSKGKLWLLRLLAVLLTCAITWSINPFEQKTDILRFLLLSFAFHLLVAFAAFTKGNTVQSFWQFNKTLFLRFLTSALYSAVLFIGLAAAIGAINFLFNANFEWDTFATLWVLIVGLFSTTFFLAGVPASTEALNEDYSYPKGLKIFTQYVLIPLATVYVIILLAYEGKILISWQLPKGLVSSLILGYAVFGILSNLLVYPIRNQDDNKWIKTFSKSFYLLLLPLIVLLFVATGTRVFTYGVTELRYFLVVLAFWLLFISIYFLISKKQNIKLIPISLCLLTLVSVYGPLSAFNVAKMSQLRILKDIFIKNKAFSNLKFKPVSNSISKRDGNHAVAVIDYLVSQHDITVLQPYFKKDLKKVSDSLIHKNNSNTAKLHRYEAISLKLEWVKKQLNLEKYWGYWRDEDTEGNTYAEDERIGFTIEEMSVIDIKGYDYLVNDLTLNGSPDTLKPTTIRYKINNTEVKHIDTFRSTQVIQIGNESASFELEKWANEILADTASLKKLENTEGSSSYISSYTLPQSKLTITRNCGKHVVTLRLTQVNLNKPAKGKRFEITYALGAILIKW</sequence>
<dbReference type="Proteomes" id="UP000434850">
    <property type="component" value="Unassembled WGS sequence"/>
</dbReference>
<organism evidence="2 3">
    <name type="scientific">Mucilaginibacter aquatilis</name>
    <dbReference type="NCBI Taxonomy" id="1517760"/>
    <lineage>
        <taxon>Bacteria</taxon>
        <taxon>Pseudomonadati</taxon>
        <taxon>Bacteroidota</taxon>
        <taxon>Sphingobacteriia</taxon>
        <taxon>Sphingobacteriales</taxon>
        <taxon>Sphingobacteriaceae</taxon>
        <taxon>Mucilaginibacter</taxon>
    </lineage>
</organism>
<protein>
    <submittedName>
        <fullName evidence="2">DUF4153 domain-containing protein</fullName>
    </submittedName>
</protein>
<keyword evidence="3" id="KW-1185">Reference proteome</keyword>
<keyword evidence="1" id="KW-0812">Transmembrane</keyword>
<feature type="transmembrane region" description="Helical" evidence="1">
    <location>
        <begin position="83"/>
        <end position="100"/>
    </location>
</feature>
<accession>A0A6I4I6F7</accession>
<feature type="transmembrane region" description="Helical" evidence="1">
    <location>
        <begin position="346"/>
        <end position="370"/>
    </location>
</feature>
<dbReference type="OrthoDB" id="9809196at2"/>
<feature type="transmembrane region" description="Helical" evidence="1">
    <location>
        <begin position="20"/>
        <end position="38"/>
    </location>
</feature>
<feature type="transmembrane region" description="Helical" evidence="1">
    <location>
        <begin position="254"/>
        <end position="273"/>
    </location>
</feature>
<dbReference type="EMBL" id="WQLA01000002">
    <property type="protein sequence ID" value="MVN90671.1"/>
    <property type="molecule type" value="Genomic_DNA"/>
</dbReference>
<dbReference type="AlphaFoldDB" id="A0A6I4I6F7"/>
<name>A0A6I4I6F7_9SPHI</name>
<proteinExistence type="predicted"/>
<dbReference type="RefSeq" id="WP_157540445.1">
    <property type="nucleotide sequence ID" value="NZ_WQLA01000002.1"/>
</dbReference>
<feature type="transmembrane region" description="Helical" evidence="1">
    <location>
        <begin position="50"/>
        <end position="71"/>
    </location>
</feature>
<feature type="transmembrane region" description="Helical" evidence="1">
    <location>
        <begin position="222"/>
        <end position="242"/>
    </location>
</feature>
<dbReference type="Pfam" id="PF13687">
    <property type="entry name" value="DUF4153"/>
    <property type="match status" value="1"/>
</dbReference>
<dbReference type="InterPro" id="IPR025291">
    <property type="entry name" value="DUF4153"/>
</dbReference>
<feature type="transmembrane region" description="Helical" evidence="1">
    <location>
        <begin position="148"/>
        <end position="173"/>
    </location>
</feature>
<evidence type="ECO:0000256" key="1">
    <source>
        <dbReference type="SAM" id="Phobius"/>
    </source>
</evidence>
<gene>
    <name evidence="2" type="ORF">GO816_05995</name>
</gene>
<keyword evidence="1" id="KW-1133">Transmembrane helix</keyword>
<feature type="transmembrane region" description="Helical" evidence="1">
    <location>
        <begin position="320"/>
        <end position="340"/>
    </location>
</feature>
<reference evidence="2 3" key="1">
    <citation type="submission" date="2019-12" db="EMBL/GenBank/DDBJ databases">
        <title>Mucilaginibacter sp. HME9299 genome sequencing and assembly.</title>
        <authorList>
            <person name="Kang H."/>
            <person name="Kim H."/>
            <person name="Joh K."/>
        </authorList>
    </citation>
    <scope>NUCLEOTIDE SEQUENCE [LARGE SCALE GENOMIC DNA]</scope>
    <source>
        <strain evidence="2 3">HME9299</strain>
    </source>
</reference>
<comment type="caution">
    <text evidence="2">The sequence shown here is derived from an EMBL/GenBank/DDBJ whole genome shotgun (WGS) entry which is preliminary data.</text>
</comment>
<evidence type="ECO:0000313" key="3">
    <source>
        <dbReference type="Proteomes" id="UP000434850"/>
    </source>
</evidence>
<feature type="transmembrane region" description="Helical" evidence="1">
    <location>
        <begin position="112"/>
        <end position="128"/>
    </location>
</feature>